<dbReference type="InterPro" id="IPR043502">
    <property type="entry name" value="DNA/RNA_pol_sf"/>
</dbReference>
<evidence type="ECO:0000256" key="5">
    <source>
        <dbReference type="ARBA" id="ARBA00048744"/>
    </source>
</evidence>
<dbReference type="InterPro" id="IPR001205">
    <property type="entry name" value="RNA-dir_pol_C"/>
</dbReference>
<dbReference type="PRINTS" id="PR00914">
    <property type="entry name" value="LVIRUSRNAPOL"/>
</dbReference>
<evidence type="ECO:0000256" key="2">
    <source>
        <dbReference type="ARBA" id="ARBA00022695"/>
    </source>
</evidence>
<dbReference type="GO" id="GO:0000166">
    <property type="term" value="F:nucleotide binding"/>
    <property type="evidence" value="ECO:0007669"/>
    <property type="project" value="UniProtKB-KW"/>
</dbReference>
<evidence type="ECO:0000313" key="7">
    <source>
        <dbReference type="EMBL" id="QLJ83480.1"/>
    </source>
</evidence>
<feature type="domain" description="RNA-directed RNA polymerase C-terminal" evidence="6">
    <location>
        <begin position="23"/>
        <end position="261"/>
    </location>
</feature>
<keyword evidence="4" id="KW-0693">Viral RNA replication</keyword>
<evidence type="ECO:0000256" key="4">
    <source>
        <dbReference type="ARBA" id="ARBA00022953"/>
    </source>
</evidence>
<protein>
    <submittedName>
        <fullName evidence="7">RNA-dependent RNA polymerase</fullName>
    </submittedName>
</protein>
<dbReference type="Pfam" id="PF00680">
    <property type="entry name" value="RdRP_1"/>
    <property type="match status" value="1"/>
</dbReference>
<evidence type="ECO:0000256" key="3">
    <source>
        <dbReference type="ARBA" id="ARBA00022741"/>
    </source>
</evidence>
<keyword evidence="7" id="KW-0696">RNA-directed RNA polymerase</keyword>
<evidence type="ECO:0000256" key="1">
    <source>
        <dbReference type="ARBA" id="ARBA00022679"/>
    </source>
</evidence>
<dbReference type="GO" id="GO:0003968">
    <property type="term" value="F:RNA-directed RNA polymerase activity"/>
    <property type="evidence" value="ECO:0007669"/>
    <property type="project" value="UniProtKB-KW"/>
</dbReference>
<organism evidence="7">
    <name type="scientific">Broome luteo-like virus 1</name>
    <dbReference type="NCBI Taxonomy" id="2755148"/>
    <lineage>
        <taxon>Viruses</taxon>
        <taxon>Riboviria</taxon>
    </lineage>
</organism>
<proteinExistence type="predicted"/>
<keyword evidence="1" id="KW-0808">Transferase</keyword>
<dbReference type="GO" id="GO:0003723">
    <property type="term" value="F:RNA binding"/>
    <property type="evidence" value="ECO:0007669"/>
    <property type="project" value="InterPro"/>
</dbReference>
<dbReference type="InterPro" id="IPR001795">
    <property type="entry name" value="RNA-dir_pol_luteovirus"/>
</dbReference>
<comment type="catalytic activity">
    <reaction evidence="5">
        <text>RNA(n) + a ribonucleoside 5'-triphosphate = RNA(n+1) + diphosphate</text>
        <dbReference type="Rhea" id="RHEA:21248"/>
        <dbReference type="Rhea" id="RHEA-COMP:14527"/>
        <dbReference type="Rhea" id="RHEA-COMP:17342"/>
        <dbReference type="ChEBI" id="CHEBI:33019"/>
        <dbReference type="ChEBI" id="CHEBI:61557"/>
        <dbReference type="ChEBI" id="CHEBI:140395"/>
        <dbReference type="EC" id="2.7.7.48"/>
    </reaction>
</comment>
<dbReference type="EMBL" id="MT498822">
    <property type="protein sequence ID" value="QLJ83480.1"/>
    <property type="molecule type" value="Genomic_RNA"/>
</dbReference>
<reference evidence="7" key="1">
    <citation type="journal article" date="2020" name="Viruses">
        <title>The Diversity and Distribution of Viruses Associated with Culex annulirostris Mosquitoes from the Kimberley Region of Western Australia.</title>
        <authorList>
            <person name="Williams S.H."/>
            <person name="Levy A."/>
            <person name="Yates R.A."/>
            <person name="Somaweera N."/>
            <person name="Neville P.J."/>
            <person name="Nicholson J."/>
            <person name="Lindsay M.D.A."/>
            <person name="Mackenzie J.S."/>
            <person name="Jain K."/>
            <person name="Imrie A."/>
            <person name="Smith D.W."/>
            <person name="Lipkin W.I."/>
        </authorList>
    </citation>
    <scope>NUCLEOTIDE SEQUENCE</scope>
    <source>
        <strain evidence="7">BLLV1/pool-4</strain>
    </source>
</reference>
<accession>A0A7D6BVH0</accession>
<dbReference type="GO" id="GO:0006351">
    <property type="term" value="P:DNA-templated transcription"/>
    <property type="evidence" value="ECO:0007669"/>
    <property type="project" value="InterPro"/>
</dbReference>
<name>A0A7D6BVH0_9VIRU</name>
<dbReference type="SUPFAM" id="SSF56672">
    <property type="entry name" value="DNA/RNA polymerases"/>
    <property type="match status" value="1"/>
</dbReference>
<keyword evidence="3" id="KW-0547">Nucleotide-binding</keyword>
<evidence type="ECO:0000259" key="6">
    <source>
        <dbReference type="Pfam" id="PF00680"/>
    </source>
</evidence>
<sequence length="372" mass="42790">MKRYRVPEDWNSRERFEHLLFYLDNSSSPGYPYLKESPTIGQWLGADGLGNYNIQRVERLWYDVERVLRGDYQHLFRVFIKDEPHKLAKAQTNRWRMIVASSLPVQMVWRMLFHEQNLALNLMSDSIPSKHGFVHCYGGWMSLLADFNSKGIKYSRDISGWDVGAPGFIFRIIGKLRQRWPGVSPSWIKAQEMMYADAYENSTLIFSNGIVVQQNFAGFMKSGLFSTIADNSLAMVGIHILACLRSKMHPGYIAATGDDVVQSNISDAYLDELGRLGCRIKEVIPHLEFMGIDYSSGKPEPLYVAKHLANLTMKTCDPHDLFDAYCRLYGESKLFPSWARLAGAMGVQVYSQDYYRFWYSSPWAATFTNWNL</sequence>
<keyword evidence="2" id="KW-0548">Nucleotidyltransferase</keyword>